<keyword evidence="1" id="KW-1133">Transmembrane helix</keyword>
<reference evidence="2 3" key="1">
    <citation type="submission" date="2015-04" db="EMBL/GenBank/DDBJ databases">
        <authorList>
            <person name="Syromyatnikov M.Y."/>
            <person name="Popov V.N."/>
        </authorList>
    </citation>
    <scope>NUCLEOTIDE SEQUENCE [LARGE SCALE GENOMIC DNA]</scope>
</reference>
<evidence type="ECO:0000313" key="3">
    <source>
        <dbReference type="Proteomes" id="UP000183832"/>
    </source>
</evidence>
<organism evidence="2 3">
    <name type="scientific">Clunio marinus</name>
    <dbReference type="NCBI Taxonomy" id="568069"/>
    <lineage>
        <taxon>Eukaryota</taxon>
        <taxon>Metazoa</taxon>
        <taxon>Ecdysozoa</taxon>
        <taxon>Arthropoda</taxon>
        <taxon>Hexapoda</taxon>
        <taxon>Insecta</taxon>
        <taxon>Pterygota</taxon>
        <taxon>Neoptera</taxon>
        <taxon>Endopterygota</taxon>
        <taxon>Diptera</taxon>
        <taxon>Nematocera</taxon>
        <taxon>Chironomoidea</taxon>
        <taxon>Chironomidae</taxon>
        <taxon>Clunio</taxon>
    </lineage>
</organism>
<evidence type="ECO:0000256" key="1">
    <source>
        <dbReference type="SAM" id="Phobius"/>
    </source>
</evidence>
<dbReference type="AlphaFoldDB" id="A0A1J1I3D9"/>
<feature type="transmembrane region" description="Helical" evidence="1">
    <location>
        <begin position="28"/>
        <end position="49"/>
    </location>
</feature>
<keyword evidence="1" id="KW-0472">Membrane</keyword>
<gene>
    <name evidence="2" type="ORF">CLUMA_CG006405</name>
</gene>
<keyword evidence="1" id="KW-0812">Transmembrane</keyword>
<name>A0A1J1I3D9_9DIPT</name>
<proteinExistence type="predicted"/>
<keyword evidence="3" id="KW-1185">Reference proteome</keyword>
<dbReference type="Proteomes" id="UP000183832">
    <property type="component" value="Unassembled WGS sequence"/>
</dbReference>
<protein>
    <submittedName>
        <fullName evidence="2">CLUMA_CG006405, isoform A</fullName>
    </submittedName>
</protein>
<sequence length="59" mass="7024">MSMMLRRWQLKRSSSSSSLERVSSYERLHMIALAIMLHWTLWLITVKLLQPPVMRPLNV</sequence>
<evidence type="ECO:0000313" key="2">
    <source>
        <dbReference type="EMBL" id="CRK92873.1"/>
    </source>
</evidence>
<accession>A0A1J1I3D9</accession>
<dbReference type="EMBL" id="CVRI01000035">
    <property type="protein sequence ID" value="CRK92873.1"/>
    <property type="molecule type" value="Genomic_DNA"/>
</dbReference>